<dbReference type="InterPro" id="IPR030390">
    <property type="entry name" value="MeTrfase_TrmA_AS"/>
</dbReference>
<dbReference type="SUPFAM" id="SSF55120">
    <property type="entry name" value="Pseudouridine synthase"/>
    <property type="match status" value="1"/>
</dbReference>
<feature type="domain" description="Pseudouridine synthase RsuA/RluA-like" evidence="7">
    <location>
        <begin position="432"/>
        <end position="566"/>
    </location>
</feature>
<keyword evidence="1 4" id="KW-0489">Methyltransferase</keyword>
<dbReference type="Gene3D" id="2.40.50.1070">
    <property type="match status" value="1"/>
</dbReference>
<dbReference type="Gene3D" id="3.30.2350.10">
    <property type="entry name" value="Pseudouridine synthase"/>
    <property type="match status" value="1"/>
</dbReference>
<sequence>MASRLESAPLPAPSTHARLRVLCEHAEPCGGCPIIGLSYGEQLSLKRGRVVQSVARYSALELLYTEPVIFADSITEYRTRAKLIVAPGGKIGLYAKGGGHQIVDIPNCQVLSPSLARVAALLRRIVGRDEARRGPLAPFDVIGTGALRAVDLREVRETLEGPSRVLLTLVLQRSRVADLAHLRAAAAELVSEEPLLAGVAANFHEGEAPQILGNETVVLRGATSAPDRVGDSTHLATFGSFVQAHREQAARVHRMLAAALLGGKPPGPPGGPRPRILDLYGGSGAIALSLAAAGAEVRLVESFAPAVAQAKAAAEMQQLPLEAECGDVAGTLRTLGQRGARFTAAVVNPPRRGMSPVARELLSRLDVESIAYVSCDPDTLARDLDHFTRLGFTTTHLRPLDMIPLTDEVETVAILRRSAVPRARVVYEDEEVLVVDKGPYEPTTPQGEYRGSLVVRVRKIPGAEEAVPVHRLDVGTSGLVLFVRRPELVARWSAAFASPTARKIYVVGVRGITPSKGAITRDLREDGVSHPARTRYRRLAVASGHSVLRVIPEQGRTHQIRRHLAAIGHAVLGDDRYGHAPTNRFFEERNGLDRTFMHCVRLECDHPATRLRLIIEAPLPGDLRAVLERAGGPGTLRFLDHKNALGTASSLPPPPDAHHEHGAPLDIHGVTDTGALPAVTDAVLAGDTAQLPALPIVVLPNDTGTLPAVIDPPDLPDDDDRNGGF</sequence>
<comment type="similarity">
    <text evidence="4">Belongs to the class I-like SAM-binding methyltransferase superfamily. RNA M5U methyltransferase family.</text>
</comment>
<name>A0ABZ2M5R4_9BACT</name>
<feature type="binding site" evidence="4">
    <location>
        <position position="280"/>
    </location>
    <ligand>
        <name>S-adenosyl-L-methionine</name>
        <dbReference type="ChEBI" id="CHEBI:59789"/>
    </ligand>
</feature>
<evidence type="ECO:0000256" key="3">
    <source>
        <dbReference type="ARBA" id="ARBA00022691"/>
    </source>
</evidence>
<accession>A0ABZ2M5R4</accession>
<evidence type="ECO:0000256" key="6">
    <source>
        <dbReference type="SAM" id="MobiDB-lite"/>
    </source>
</evidence>
<evidence type="ECO:0000256" key="1">
    <source>
        <dbReference type="ARBA" id="ARBA00022603"/>
    </source>
</evidence>
<evidence type="ECO:0000256" key="5">
    <source>
        <dbReference type="PROSITE-ProRule" id="PRU10015"/>
    </source>
</evidence>
<protein>
    <submittedName>
        <fullName evidence="8">Pseudouridine synthase</fullName>
    </submittedName>
</protein>
<evidence type="ECO:0000259" key="7">
    <source>
        <dbReference type="Pfam" id="PF00849"/>
    </source>
</evidence>
<feature type="binding site" evidence="4">
    <location>
        <position position="243"/>
    </location>
    <ligand>
        <name>S-adenosyl-L-methionine</name>
        <dbReference type="ChEBI" id="CHEBI:59789"/>
    </ligand>
</feature>
<dbReference type="PANTHER" id="PTHR11061:SF30">
    <property type="entry name" value="TRNA (URACIL(54)-C(5))-METHYLTRANSFERASE"/>
    <property type="match status" value="1"/>
</dbReference>
<dbReference type="EMBL" id="CP089984">
    <property type="protein sequence ID" value="WXB17384.1"/>
    <property type="molecule type" value="Genomic_DNA"/>
</dbReference>
<dbReference type="CDD" id="cd02869">
    <property type="entry name" value="PseudoU_synth_RluA_like"/>
    <property type="match status" value="1"/>
</dbReference>
<reference evidence="8 9" key="1">
    <citation type="submission" date="2021-12" db="EMBL/GenBank/DDBJ databases">
        <title>Discovery of the Pendulisporaceae a myxobacterial family with distinct sporulation behavior and unique specialized metabolism.</title>
        <authorList>
            <person name="Garcia R."/>
            <person name="Popoff A."/>
            <person name="Bader C.D."/>
            <person name="Loehr J."/>
            <person name="Walesch S."/>
            <person name="Walt C."/>
            <person name="Boldt J."/>
            <person name="Bunk B."/>
            <person name="Haeckl F.J.F.P.J."/>
            <person name="Gunesch A.P."/>
            <person name="Birkelbach J."/>
            <person name="Nuebel U."/>
            <person name="Pietschmann T."/>
            <person name="Bach T."/>
            <person name="Mueller R."/>
        </authorList>
    </citation>
    <scope>NUCLEOTIDE SEQUENCE [LARGE SCALE GENOMIC DNA]</scope>
    <source>
        <strain evidence="8 9">MSr11954</strain>
    </source>
</reference>
<dbReference type="PANTHER" id="PTHR11061">
    <property type="entry name" value="RNA M5U METHYLTRANSFERASE"/>
    <property type="match status" value="1"/>
</dbReference>
<feature type="region of interest" description="Disordered" evidence="6">
    <location>
        <begin position="645"/>
        <end position="669"/>
    </location>
</feature>
<evidence type="ECO:0000256" key="4">
    <source>
        <dbReference type="PROSITE-ProRule" id="PRU01024"/>
    </source>
</evidence>
<dbReference type="PROSITE" id="PS51687">
    <property type="entry name" value="SAM_MT_RNA_M5U"/>
    <property type="match status" value="1"/>
</dbReference>
<keyword evidence="2 4" id="KW-0808">Transferase</keyword>
<dbReference type="PROSITE" id="PS01129">
    <property type="entry name" value="PSI_RLU"/>
    <property type="match status" value="1"/>
</dbReference>
<dbReference type="Pfam" id="PF05958">
    <property type="entry name" value="tRNA_U5-meth_tr"/>
    <property type="match status" value="1"/>
</dbReference>
<evidence type="ECO:0000256" key="2">
    <source>
        <dbReference type="ARBA" id="ARBA00022679"/>
    </source>
</evidence>
<dbReference type="InterPro" id="IPR006145">
    <property type="entry name" value="PsdUridine_synth_RsuA/RluA"/>
</dbReference>
<gene>
    <name evidence="8" type="ORF">LZC94_08885</name>
</gene>
<keyword evidence="3 4" id="KW-0949">S-adenosyl-L-methionine</keyword>
<dbReference type="InterPro" id="IPR010280">
    <property type="entry name" value="U5_MeTrfase_fam"/>
</dbReference>
<dbReference type="InterPro" id="IPR029063">
    <property type="entry name" value="SAM-dependent_MTases_sf"/>
</dbReference>
<feature type="active site" description="Nucleophile" evidence="4">
    <location>
        <position position="375"/>
    </location>
</feature>
<feature type="binding site" evidence="4">
    <location>
        <position position="301"/>
    </location>
    <ligand>
        <name>S-adenosyl-L-methionine</name>
        <dbReference type="ChEBI" id="CHEBI:59789"/>
    </ligand>
</feature>
<feature type="binding site" evidence="4">
    <location>
        <position position="348"/>
    </location>
    <ligand>
        <name>S-adenosyl-L-methionine</name>
        <dbReference type="ChEBI" id="CHEBI:59789"/>
    </ligand>
</feature>
<dbReference type="PROSITE" id="PS01230">
    <property type="entry name" value="TRMA_1"/>
    <property type="match status" value="1"/>
</dbReference>
<proteinExistence type="inferred from homology"/>
<organism evidence="8 9">
    <name type="scientific">Pendulispora albinea</name>
    <dbReference type="NCBI Taxonomy" id="2741071"/>
    <lineage>
        <taxon>Bacteria</taxon>
        <taxon>Pseudomonadati</taxon>
        <taxon>Myxococcota</taxon>
        <taxon>Myxococcia</taxon>
        <taxon>Myxococcales</taxon>
        <taxon>Sorangiineae</taxon>
        <taxon>Pendulisporaceae</taxon>
        <taxon>Pendulispora</taxon>
    </lineage>
</organism>
<dbReference type="RefSeq" id="WP_394827015.1">
    <property type="nucleotide sequence ID" value="NZ_CP089984.1"/>
</dbReference>
<dbReference type="Gene3D" id="3.40.50.150">
    <property type="entry name" value="Vaccinia Virus protein VP39"/>
    <property type="match status" value="1"/>
</dbReference>
<dbReference type="Proteomes" id="UP001370348">
    <property type="component" value="Chromosome"/>
</dbReference>
<keyword evidence="9" id="KW-1185">Reference proteome</keyword>
<dbReference type="Pfam" id="PF00849">
    <property type="entry name" value="PseudoU_synth_2"/>
    <property type="match status" value="1"/>
</dbReference>
<feature type="active site" evidence="5">
    <location>
        <position position="375"/>
    </location>
</feature>
<dbReference type="SUPFAM" id="SSF53335">
    <property type="entry name" value="S-adenosyl-L-methionine-dependent methyltransferases"/>
    <property type="match status" value="1"/>
</dbReference>
<evidence type="ECO:0000313" key="8">
    <source>
        <dbReference type="EMBL" id="WXB17384.1"/>
    </source>
</evidence>
<dbReference type="InterPro" id="IPR020103">
    <property type="entry name" value="PsdUridine_synth_cat_dom_sf"/>
</dbReference>
<evidence type="ECO:0000313" key="9">
    <source>
        <dbReference type="Proteomes" id="UP001370348"/>
    </source>
</evidence>
<dbReference type="InterPro" id="IPR006224">
    <property type="entry name" value="PsdUridine_synth_RluA-like_CS"/>
</dbReference>